<evidence type="ECO:0000313" key="1">
    <source>
        <dbReference type="EMBL" id="GGL86386.1"/>
    </source>
</evidence>
<organism evidence="1 2">
    <name type="scientific">Deinococcus aerolatus</name>
    <dbReference type="NCBI Taxonomy" id="522487"/>
    <lineage>
        <taxon>Bacteria</taxon>
        <taxon>Thermotogati</taxon>
        <taxon>Deinococcota</taxon>
        <taxon>Deinococci</taxon>
        <taxon>Deinococcales</taxon>
        <taxon>Deinococcaceae</taxon>
        <taxon>Deinococcus</taxon>
    </lineage>
</organism>
<comment type="caution">
    <text evidence="1">The sequence shown here is derived from an EMBL/GenBank/DDBJ whole genome shotgun (WGS) entry which is preliminary data.</text>
</comment>
<gene>
    <name evidence="1" type="ORF">GCM10010840_25470</name>
</gene>
<name>A0ABQ2GD44_9DEIO</name>
<keyword evidence="2" id="KW-1185">Reference proteome</keyword>
<evidence type="ECO:0000313" key="2">
    <source>
        <dbReference type="Proteomes" id="UP000639973"/>
    </source>
</evidence>
<accession>A0ABQ2GD44</accession>
<proteinExistence type="predicted"/>
<dbReference type="Proteomes" id="UP000639973">
    <property type="component" value="Unassembled WGS sequence"/>
</dbReference>
<sequence length="60" mass="6640">MTKDRVLADPLDGSCAAWTHESTLAEIEAQAGRHFDAVLTGVFVELLDREEGAARRPRLF</sequence>
<reference evidence="2" key="1">
    <citation type="journal article" date="2019" name="Int. J. Syst. Evol. Microbiol.">
        <title>The Global Catalogue of Microorganisms (GCM) 10K type strain sequencing project: providing services to taxonomists for standard genome sequencing and annotation.</title>
        <authorList>
            <consortium name="The Broad Institute Genomics Platform"/>
            <consortium name="The Broad Institute Genome Sequencing Center for Infectious Disease"/>
            <person name="Wu L."/>
            <person name="Ma J."/>
        </authorList>
    </citation>
    <scope>NUCLEOTIDE SEQUENCE [LARGE SCALE GENOMIC DNA]</scope>
    <source>
        <strain evidence="2">JCM 15442</strain>
    </source>
</reference>
<dbReference type="EMBL" id="BMOL01000012">
    <property type="protein sequence ID" value="GGL86386.1"/>
    <property type="molecule type" value="Genomic_DNA"/>
</dbReference>
<protein>
    <submittedName>
        <fullName evidence="1">Uncharacterized protein</fullName>
    </submittedName>
</protein>
<dbReference type="RefSeq" id="WP_188972552.1">
    <property type="nucleotide sequence ID" value="NZ_BMOL01000012.1"/>
</dbReference>